<accession>A0AAV4R2A2</accession>
<evidence type="ECO:0000313" key="1">
    <source>
        <dbReference type="EMBL" id="GIY15134.1"/>
    </source>
</evidence>
<dbReference type="EMBL" id="BPLR01007200">
    <property type="protein sequence ID" value="GIY15134.1"/>
    <property type="molecule type" value="Genomic_DNA"/>
</dbReference>
<evidence type="ECO:0000313" key="2">
    <source>
        <dbReference type="Proteomes" id="UP001054945"/>
    </source>
</evidence>
<reference evidence="1 2" key="1">
    <citation type="submission" date="2021-06" db="EMBL/GenBank/DDBJ databases">
        <title>Caerostris extrusa draft genome.</title>
        <authorList>
            <person name="Kono N."/>
            <person name="Arakawa K."/>
        </authorList>
    </citation>
    <scope>NUCLEOTIDE SEQUENCE [LARGE SCALE GENOMIC DNA]</scope>
</reference>
<proteinExistence type="predicted"/>
<dbReference type="Proteomes" id="UP001054945">
    <property type="component" value="Unassembled WGS sequence"/>
</dbReference>
<keyword evidence="2" id="KW-1185">Reference proteome</keyword>
<protein>
    <submittedName>
        <fullName evidence="1">Uncharacterized protein</fullName>
    </submittedName>
</protein>
<gene>
    <name evidence="1" type="ORF">CEXT_658411</name>
</gene>
<sequence length="188" mass="21594">MIPEKLSNPTRRSYFNRKWGAHCSGHVGAEGRRNRKVVMTLTFLMILTYRSSDAPPARFATSQARNTYCAFQIITLPIQITQQVEFKNASSKYVETTHCLCFAAYGPMDPVSLSTISPHVTKREKCRIRATRFRWTIMRRGARLTTERLRRQRHPVVSTITVTETRKNFPIFISLKIARLGGAEVNVF</sequence>
<organism evidence="1 2">
    <name type="scientific">Caerostris extrusa</name>
    <name type="common">Bark spider</name>
    <name type="synonym">Caerostris bankana</name>
    <dbReference type="NCBI Taxonomy" id="172846"/>
    <lineage>
        <taxon>Eukaryota</taxon>
        <taxon>Metazoa</taxon>
        <taxon>Ecdysozoa</taxon>
        <taxon>Arthropoda</taxon>
        <taxon>Chelicerata</taxon>
        <taxon>Arachnida</taxon>
        <taxon>Araneae</taxon>
        <taxon>Araneomorphae</taxon>
        <taxon>Entelegynae</taxon>
        <taxon>Araneoidea</taxon>
        <taxon>Araneidae</taxon>
        <taxon>Caerostris</taxon>
    </lineage>
</organism>
<comment type="caution">
    <text evidence="1">The sequence shown here is derived from an EMBL/GenBank/DDBJ whole genome shotgun (WGS) entry which is preliminary data.</text>
</comment>
<dbReference type="AlphaFoldDB" id="A0AAV4R2A2"/>
<name>A0AAV4R2A2_CAEEX</name>